<keyword evidence="2" id="KW-1185">Reference proteome</keyword>
<evidence type="ECO:0000313" key="2">
    <source>
        <dbReference type="Proteomes" id="UP001597079"/>
    </source>
</evidence>
<organism evidence="1 2">
    <name type="scientific">Alicyclobacillus fodiniaquatilis</name>
    <dbReference type="NCBI Taxonomy" id="1661150"/>
    <lineage>
        <taxon>Bacteria</taxon>
        <taxon>Bacillati</taxon>
        <taxon>Bacillota</taxon>
        <taxon>Bacilli</taxon>
        <taxon>Bacillales</taxon>
        <taxon>Alicyclobacillaceae</taxon>
        <taxon>Alicyclobacillus</taxon>
    </lineage>
</organism>
<dbReference type="NCBIfam" id="TIGR01549">
    <property type="entry name" value="HAD-SF-IA-v1"/>
    <property type="match status" value="1"/>
</dbReference>
<sequence>MGLWQSLTPNEYVASIYDIDLERLWRDGKRLILTDLDNTLVPWNHPHVPEALKTWLEAAHARGFHVCILSNNSSSRVDDFAKISGLPAIGAARKPKATGFRKALKRFSMQPEQAIMIGDQLFTDIRGGNRMGLYTILVLPIDPTEWWGTRIVRNFERIAYAGLRKRGLQHPIHQRR</sequence>
<dbReference type="Pfam" id="PF13242">
    <property type="entry name" value="Hydrolase_like"/>
    <property type="match status" value="1"/>
</dbReference>
<gene>
    <name evidence="1" type="ORF">ACFSB2_24135</name>
</gene>
<dbReference type="InterPro" id="IPR036412">
    <property type="entry name" value="HAD-like_sf"/>
</dbReference>
<dbReference type="Gene3D" id="3.40.50.1000">
    <property type="entry name" value="HAD superfamily/HAD-like"/>
    <property type="match status" value="1"/>
</dbReference>
<dbReference type="EMBL" id="JBHUCX010000099">
    <property type="protein sequence ID" value="MFD1677756.1"/>
    <property type="molecule type" value="Genomic_DNA"/>
</dbReference>
<dbReference type="Proteomes" id="UP001597079">
    <property type="component" value="Unassembled WGS sequence"/>
</dbReference>
<dbReference type="InterPro" id="IPR006549">
    <property type="entry name" value="HAD-SF_hydro_IIIA"/>
</dbReference>
<dbReference type="CDD" id="cd16416">
    <property type="entry name" value="HAD_BsYqeG-like"/>
    <property type="match status" value="1"/>
</dbReference>
<dbReference type="InterPro" id="IPR023214">
    <property type="entry name" value="HAD_sf"/>
</dbReference>
<reference evidence="2" key="1">
    <citation type="journal article" date="2019" name="Int. J. Syst. Evol. Microbiol.">
        <title>The Global Catalogue of Microorganisms (GCM) 10K type strain sequencing project: providing services to taxonomists for standard genome sequencing and annotation.</title>
        <authorList>
            <consortium name="The Broad Institute Genomics Platform"/>
            <consortium name="The Broad Institute Genome Sequencing Center for Infectious Disease"/>
            <person name="Wu L."/>
            <person name="Ma J."/>
        </authorList>
    </citation>
    <scope>NUCLEOTIDE SEQUENCE [LARGE SCALE GENOMIC DNA]</scope>
    <source>
        <strain evidence="2">CGMCC 1.12286</strain>
    </source>
</reference>
<dbReference type="InterPro" id="IPR006439">
    <property type="entry name" value="HAD-SF_hydro_IA"/>
</dbReference>
<proteinExistence type="predicted"/>
<protein>
    <submittedName>
        <fullName evidence="1">YqeG family HAD IIIA-type phosphatase</fullName>
    </submittedName>
</protein>
<accession>A0ABW4JMU7</accession>
<dbReference type="NCBIfam" id="TIGR01662">
    <property type="entry name" value="HAD-SF-IIIA"/>
    <property type="match status" value="1"/>
</dbReference>
<dbReference type="RefSeq" id="WP_377945670.1">
    <property type="nucleotide sequence ID" value="NZ_JBHUCX010000099.1"/>
</dbReference>
<dbReference type="PANTHER" id="PTHR19288:SF25">
    <property type="entry name" value="PHOSPHATIDYLGLYCEROPHOSPHATASE GEP4, MITOCHONDRIAL"/>
    <property type="match status" value="1"/>
</dbReference>
<dbReference type="SUPFAM" id="SSF56784">
    <property type="entry name" value="HAD-like"/>
    <property type="match status" value="1"/>
</dbReference>
<dbReference type="PANTHER" id="PTHR19288">
    <property type="entry name" value="4-NITROPHENYLPHOSPHATASE-RELATED"/>
    <property type="match status" value="1"/>
</dbReference>
<comment type="caution">
    <text evidence="1">The sequence shown here is derived from an EMBL/GenBank/DDBJ whole genome shotgun (WGS) entry which is preliminary data.</text>
</comment>
<name>A0ABW4JMU7_9BACL</name>
<dbReference type="NCBIfam" id="TIGR01668">
    <property type="entry name" value="YqeG_hyp_ppase"/>
    <property type="match status" value="1"/>
</dbReference>
<evidence type="ECO:0000313" key="1">
    <source>
        <dbReference type="EMBL" id="MFD1677756.1"/>
    </source>
</evidence>
<dbReference type="InterPro" id="IPR010021">
    <property type="entry name" value="PGPP1/Gep4"/>
</dbReference>